<name>A0A1G4W197_9MYCO</name>
<dbReference type="Pfam" id="PF14559">
    <property type="entry name" value="TPR_19"/>
    <property type="match status" value="1"/>
</dbReference>
<feature type="transmembrane region" description="Helical" evidence="4">
    <location>
        <begin position="292"/>
        <end position="311"/>
    </location>
</feature>
<feature type="transmembrane region" description="Helical" evidence="4">
    <location>
        <begin position="225"/>
        <end position="244"/>
    </location>
</feature>
<dbReference type="Proteomes" id="UP000199707">
    <property type="component" value="Unassembled WGS sequence"/>
</dbReference>
<dbReference type="InterPro" id="IPR013105">
    <property type="entry name" value="TPR_2"/>
</dbReference>
<dbReference type="SMART" id="SM00028">
    <property type="entry name" value="TPR"/>
    <property type="match status" value="4"/>
</dbReference>
<keyword evidence="1" id="KW-0677">Repeat</keyword>
<evidence type="ECO:0000256" key="4">
    <source>
        <dbReference type="SAM" id="Phobius"/>
    </source>
</evidence>
<evidence type="ECO:0000256" key="2">
    <source>
        <dbReference type="ARBA" id="ARBA00022803"/>
    </source>
</evidence>
<dbReference type="PANTHER" id="PTHR44998">
    <property type="match status" value="1"/>
</dbReference>
<dbReference type="PROSITE" id="PS50005">
    <property type="entry name" value="TPR"/>
    <property type="match status" value="1"/>
</dbReference>
<feature type="transmembrane region" description="Helical" evidence="4">
    <location>
        <begin position="317"/>
        <end position="337"/>
    </location>
</feature>
<accession>A0A1G4W197</accession>
<keyword evidence="4" id="KW-1133">Transmembrane helix</keyword>
<keyword evidence="4" id="KW-0812">Transmembrane</keyword>
<reference evidence="6" key="1">
    <citation type="submission" date="2016-10" db="EMBL/GenBank/DDBJ databases">
        <authorList>
            <person name="Varghese N."/>
            <person name="Submissions S."/>
        </authorList>
    </citation>
    <scope>NUCLEOTIDE SEQUENCE [LARGE SCALE GENOMIC DNA]</scope>
    <source>
        <strain evidence="6">UNC267MFSha1.1M11</strain>
    </source>
</reference>
<evidence type="ECO:0000256" key="3">
    <source>
        <dbReference type="PROSITE-ProRule" id="PRU00339"/>
    </source>
</evidence>
<protein>
    <submittedName>
        <fullName evidence="5">Flp pilus assembly protein TadD, contains TPR repeats</fullName>
    </submittedName>
</protein>
<dbReference type="AlphaFoldDB" id="A0A1G4W197"/>
<dbReference type="SUPFAM" id="SSF48452">
    <property type="entry name" value="TPR-like"/>
    <property type="match status" value="1"/>
</dbReference>
<evidence type="ECO:0000313" key="5">
    <source>
        <dbReference type="EMBL" id="SCX15132.1"/>
    </source>
</evidence>
<feature type="transmembrane region" description="Helical" evidence="4">
    <location>
        <begin position="250"/>
        <end position="271"/>
    </location>
</feature>
<dbReference type="InterPro" id="IPR019734">
    <property type="entry name" value="TPR_rpt"/>
</dbReference>
<sequence length="341" mass="36552">MTSVEDALTTADAYLAVDRTDRAAQILTAALAEHPDHADLLTELSRAQLRMGAPELAMYTAHSALRVAPGCTAAMRMYALALSGIDEHEAAAQVAYRAVVSEPNDYLTHYTYAIVLAAGWQYQTALLCVEEALRLQPASADVHFQRGLILQKLGRIGESDAAYAEALRLDPDHSAAMHNMALNGLKRGRWTTALSGFLGAARMDPKLGDLVRGNVGAALRMPLRWTTLAGVVVCFFAGTIVAGSREAQQVPYRLAGAASLLGLIVLLGWVFRAARIIPRRAWPAVLKRRPMLVLRILVSVASVAVAIPANLGVQTMTLQASAVVLLVLGLIITIIGWKEGS</sequence>
<dbReference type="PANTHER" id="PTHR44998:SF1">
    <property type="entry name" value="UDP-N-ACETYLGLUCOSAMINE--PEPTIDE N-ACETYLGLUCOSAMINYLTRANSFERASE 110 KDA SUBUNIT"/>
    <property type="match status" value="1"/>
</dbReference>
<proteinExistence type="predicted"/>
<organism evidence="5 6">
    <name type="scientific">Mycolicibacterium fluoranthenivorans</name>
    <dbReference type="NCBI Taxonomy" id="258505"/>
    <lineage>
        <taxon>Bacteria</taxon>
        <taxon>Bacillati</taxon>
        <taxon>Actinomycetota</taxon>
        <taxon>Actinomycetes</taxon>
        <taxon>Mycobacteriales</taxon>
        <taxon>Mycobacteriaceae</taxon>
        <taxon>Mycolicibacterium</taxon>
    </lineage>
</organism>
<dbReference type="Pfam" id="PF07719">
    <property type="entry name" value="TPR_2"/>
    <property type="match status" value="1"/>
</dbReference>
<feature type="repeat" description="TPR" evidence="3">
    <location>
        <begin position="140"/>
        <end position="173"/>
    </location>
</feature>
<evidence type="ECO:0000313" key="6">
    <source>
        <dbReference type="Proteomes" id="UP000199707"/>
    </source>
</evidence>
<dbReference type="EMBL" id="FMUB01000004">
    <property type="protein sequence ID" value="SCX15132.1"/>
    <property type="molecule type" value="Genomic_DNA"/>
</dbReference>
<keyword evidence="2 3" id="KW-0802">TPR repeat</keyword>
<gene>
    <name evidence="5" type="ORF">SAMN02799620_02002</name>
</gene>
<evidence type="ECO:0000256" key="1">
    <source>
        <dbReference type="ARBA" id="ARBA00022737"/>
    </source>
</evidence>
<dbReference type="RefSeq" id="WP_090356361.1">
    <property type="nucleotide sequence ID" value="NZ_FMUB01000004.1"/>
</dbReference>
<dbReference type="Gene3D" id="1.25.40.10">
    <property type="entry name" value="Tetratricopeptide repeat domain"/>
    <property type="match status" value="1"/>
</dbReference>
<dbReference type="STRING" id="1502745.SAMN02799620_02002"/>
<keyword evidence="4" id="KW-0472">Membrane</keyword>
<dbReference type="InterPro" id="IPR011990">
    <property type="entry name" value="TPR-like_helical_dom_sf"/>
</dbReference>